<evidence type="ECO:0000256" key="5">
    <source>
        <dbReference type="ARBA" id="ARBA00023136"/>
    </source>
</evidence>
<feature type="transmembrane region" description="Helical" evidence="6">
    <location>
        <begin position="279"/>
        <end position="297"/>
    </location>
</feature>
<comment type="caution">
    <text evidence="7">The sequence shown here is derived from an EMBL/GenBank/DDBJ whole genome shotgun (WGS) entry which is preliminary data.</text>
</comment>
<dbReference type="PANTHER" id="PTHR30482">
    <property type="entry name" value="HIGH-AFFINITY BRANCHED-CHAIN AMINO ACID TRANSPORT SYSTEM PERMEASE"/>
    <property type="match status" value="1"/>
</dbReference>
<evidence type="ECO:0000256" key="6">
    <source>
        <dbReference type="SAM" id="Phobius"/>
    </source>
</evidence>
<reference evidence="7" key="2">
    <citation type="journal article" date="2021" name="PeerJ">
        <title>Extensive microbial diversity within the chicken gut microbiome revealed by metagenomics and culture.</title>
        <authorList>
            <person name="Gilroy R."/>
            <person name="Ravi A."/>
            <person name="Getino M."/>
            <person name="Pursley I."/>
            <person name="Horton D.L."/>
            <person name="Alikhan N.F."/>
            <person name="Baker D."/>
            <person name="Gharbi K."/>
            <person name="Hall N."/>
            <person name="Watson M."/>
            <person name="Adriaenssens E.M."/>
            <person name="Foster-Nyarko E."/>
            <person name="Jarju S."/>
            <person name="Secka A."/>
            <person name="Antonio M."/>
            <person name="Oren A."/>
            <person name="Chaudhuri R.R."/>
            <person name="La Ragione R."/>
            <person name="Hildebrand F."/>
            <person name="Pallen M.J."/>
        </authorList>
    </citation>
    <scope>NUCLEOTIDE SEQUENCE</scope>
    <source>
        <strain evidence="7">CHK160-1198</strain>
    </source>
</reference>
<evidence type="ECO:0000313" key="8">
    <source>
        <dbReference type="Proteomes" id="UP000824099"/>
    </source>
</evidence>
<reference evidence="7" key="1">
    <citation type="submission" date="2020-10" db="EMBL/GenBank/DDBJ databases">
        <authorList>
            <person name="Gilroy R."/>
        </authorList>
    </citation>
    <scope>NUCLEOTIDE SEQUENCE</scope>
    <source>
        <strain evidence="7">CHK160-1198</strain>
    </source>
</reference>
<dbReference type="EMBL" id="DVNI01000019">
    <property type="protein sequence ID" value="HIU63654.1"/>
    <property type="molecule type" value="Genomic_DNA"/>
</dbReference>
<name>A0A9D1MNP5_9FIRM</name>
<dbReference type="AlphaFoldDB" id="A0A9D1MNP5"/>
<feature type="transmembrane region" description="Helical" evidence="6">
    <location>
        <begin position="89"/>
        <end position="110"/>
    </location>
</feature>
<dbReference type="GO" id="GO:0005886">
    <property type="term" value="C:plasma membrane"/>
    <property type="evidence" value="ECO:0007669"/>
    <property type="project" value="UniProtKB-SubCell"/>
</dbReference>
<evidence type="ECO:0000256" key="4">
    <source>
        <dbReference type="ARBA" id="ARBA00022989"/>
    </source>
</evidence>
<dbReference type="PANTHER" id="PTHR30482:SF10">
    <property type="entry name" value="HIGH-AFFINITY BRANCHED-CHAIN AMINO ACID TRANSPORT PROTEIN BRAE"/>
    <property type="match status" value="1"/>
</dbReference>
<feature type="transmembrane region" description="Helical" evidence="6">
    <location>
        <begin position="204"/>
        <end position="229"/>
    </location>
</feature>
<comment type="subcellular location">
    <subcellularLocation>
        <location evidence="1">Cell membrane</location>
        <topology evidence="1">Multi-pass membrane protein</topology>
    </subcellularLocation>
</comment>
<feature type="transmembrane region" description="Helical" evidence="6">
    <location>
        <begin position="150"/>
        <end position="171"/>
    </location>
</feature>
<proteinExistence type="predicted"/>
<feature type="transmembrane region" description="Helical" evidence="6">
    <location>
        <begin position="12"/>
        <end position="31"/>
    </location>
</feature>
<evidence type="ECO:0000256" key="3">
    <source>
        <dbReference type="ARBA" id="ARBA00022692"/>
    </source>
</evidence>
<feature type="transmembrane region" description="Helical" evidence="6">
    <location>
        <begin position="62"/>
        <end position="82"/>
    </location>
</feature>
<evidence type="ECO:0000313" key="7">
    <source>
        <dbReference type="EMBL" id="HIU63654.1"/>
    </source>
</evidence>
<feature type="transmembrane region" description="Helical" evidence="6">
    <location>
        <begin position="38"/>
        <end position="56"/>
    </location>
</feature>
<keyword evidence="5 6" id="KW-0472">Membrane</keyword>
<protein>
    <submittedName>
        <fullName evidence="7">Branched-chain amino acid ABC transporter permease</fullName>
    </submittedName>
</protein>
<dbReference type="Proteomes" id="UP000824099">
    <property type="component" value="Unassembled WGS sequence"/>
</dbReference>
<dbReference type="Pfam" id="PF02653">
    <property type="entry name" value="BPD_transp_2"/>
    <property type="match status" value="1"/>
</dbReference>
<accession>A0A9D1MNP5</accession>
<evidence type="ECO:0000256" key="1">
    <source>
        <dbReference type="ARBA" id="ARBA00004651"/>
    </source>
</evidence>
<keyword evidence="3 6" id="KW-0812">Transmembrane</keyword>
<dbReference type="GO" id="GO:0015658">
    <property type="term" value="F:branched-chain amino acid transmembrane transporter activity"/>
    <property type="evidence" value="ECO:0007669"/>
    <property type="project" value="InterPro"/>
</dbReference>
<dbReference type="CDD" id="cd06581">
    <property type="entry name" value="TM_PBP1_LivM_like"/>
    <property type="match status" value="1"/>
</dbReference>
<organism evidence="7 8">
    <name type="scientific">Candidatus Avacidaminococcus intestinavium</name>
    <dbReference type="NCBI Taxonomy" id="2840684"/>
    <lineage>
        <taxon>Bacteria</taxon>
        <taxon>Bacillati</taxon>
        <taxon>Bacillota</taxon>
        <taxon>Negativicutes</taxon>
        <taxon>Acidaminococcales</taxon>
        <taxon>Acidaminococcaceae</taxon>
        <taxon>Acidaminococcaceae incertae sedis</taxon>
        <taxon>Candidatus Avacidaminococcus</taxon>
    </lineage>
</organism>
<feature type="transmembrane region" description="Helical" evidence="6">
    <location>
        <begin position="241"/>
        <end position="267"/>
    </location>
</feature>
<dbReference type="InterPro" id="IPR043428">
    <property type="entry name" value="LivM-like"/>
</dbReference>
<keyword evidence="2" id="KW-1003">Cell membrane</keyword>
<gene>
    <name evidence="7" type="ORF">IAB06_01255</name>
</gene>
<keyword evidence="4 6" id="KW-1133">Transmembrane helix</keyword>
<evidence type="ECO:0000256" key="2">
    <source>
        <dbReference type="ARBA" id="ARBA00022475"/>
    </source>
</evidence>
<dbReference type="InterPro" id="IPR001851">
    <property type="entry name" value="ABC_transp_permease"/>
</dbReference>
<sequence length="322" mass="34507">MLDTLLNPYHLQILMFILINCILGISVYITLSTGQLTLGNAGFMSVGAYVSALLTLKFDLPIFLAVIVAGVAACIVASVIGIPTTRLQGLYLAIATIGFGEIVRVIILNMKVTNGALGLSGIPAIGISLTNTLSDFGINLYEMGLEPQTVGNVAVVLLLLAIVIALTFFYLRLHNSRVGRAFAAIKDDEHAAEVSGVDTVYYKLLAFFICAFLAGVAGALYAHVTFYIDPKDFSYHRAVEILLFAVFGGSNVIWGPLLGAVILTILPEALRVVADYRDMIYGIILVLMMIFRPHGILTEELVATIKKTIFGKGGKCGEGGDN</sequence>